<comment type="caution">
    <text evidence="2">The sequence shown here is derived from an EMBL/GenBank/DDBJ whole genome shotgun (WGS) entry which is preliminary data.</text>
</comment>
<dbReference type="EMBL" id="MHNW01000047">
    <property type="protein sequence ID" value="OGZ52434.1"/>
    <property type="molecule type" value="Genomic_DNA"/>
</dbReference>
<organism evidence="2 3">
    <name type="scientific">Candidatus Ryanbacteria bacterium RIFCSPLOWO2_01_FULL_48_26</name>
    <dbReference type="NCBI Taxonomy" id="1802126"/>
    <lineage>
        <taxon>Bacteria</taxon>
        <taxon>Candidatus Ryaniibacteriota</taxon>
    </lineage>
</organism>
<feature type="transmembrane region" description="Helical" evidence="1">
    <location>
        <begin position="53"/>
        <end position="75"/>
    </location>
</feature>
<keyword evidence="1" id="KW-0472">Membrane</keyword>
<feature type="transmembrane region" description="Helical" evidence="1">
    <location>
        <begin position="81"/>
        <end position="103"/>
    </location>
</feature>
<keyword evidence="1" id="KW-1133">Transmembrane helix</keyword>
<evidence type="ECO:0000313" key="3">
    <source>
        <dbReference type="Proteomes" id="UP000179106"/>
    </source>
</evidence>
<name>A0A1G2GQK6_9BACT</name>
<dbReference type="AlphaFoldDB" id="A0A1G2GQK6"/>
<feature type="transmembrane region" description="Helical" evidence="1">
    <location>
        <begin position="164"/>
        <end position="186"/>
    </location>
</feature>
<feature type="transmembrane region" description="Helical" evidence="1">
    <location>
        <begin position="18"/>
        <end position="41"/>
    </location>
</feature>
<protein>
    <recommendedName>
        <fullName evidence="4">TVP38/TMEM64 family membrane protein</fullName>
    </recommendedName>
</protein>
<gene>
    <name evidence="2" type="ORF">A3B25_01955</name>
</gene>
<proteinExistence type="predicted"/>
<dbReference type="Proteomes" id="UP000179106">
    <property type="component" value="Unassembled WGS sequence"/>
</dbReference>
<accession>A0A1G2GQK6</accession>
<reference evidence="2 3" key="1">
    <citation type="journal article" date="2016" name="Nat. Commun.">
        <title>Thousands of microbial genomes shed light on interconnected biogeochemical processes in an aquifer system.</title>
        <authorList>
            <person name="Anantharaman K."/>
            <person name="Brown C.T."/>
            <person name="Hug L.A."/>
            <person name="Sharon I."/>
            <person name="Castelle C.J."/>
            <person name="Probst A.J."/>
            <person name="Thomas B.C."/>
            <person name="Singh A."/>
            <person name="Wilkins M.J."/>
            <person name="Karaoz U."/>
            <person name="Brodie E.L."/>
            <person name="Williams K.H."/>
            <person name="Hubbard S.S."/>
            <person name="Banfield J.F."/>
        </authorList>
    </citation>
    <scope>NUCLEOTIDE SEQUENCE [LARGE SCALE GENOMIC DNA]</scope>
</reference>
<evidence type="ECO:0000256" key="1">
    <source>
        <dbReference type="SAM" id="Phobius"/>
    </source>
</evidence>
<dbReference type="STRING" id="1802126.A3B25_01955"/>
<evidence type="ECO:0000313" key="2">
    <source>
        <dbReference type="EMBL" id="OGZ52434.1"/>
    </source>
</evidence>
<keyword evidence="1" id="KW-0812">Transmembrane</keyword>
<evidence type="ECO:0008006" key="4">
    <source>
        <dbReference type="Google" id="ProtNLM"/>
    </source>
</evidence>
<feature type="transmembrane region" description="Helical" evidence="1">
    <location>
        <begin position="131"/>
        <end position="149"/>
    </location>
</feature>
<sequence>MAHFALTEKQKNNLLQDFLVIAISIAFAVWLVQSNTLVNFLDATRDMQFLESFAGGLFFTSAFTTAPAIAFLGKIGQTNPIFLTALFGGLGALCGDLVLFSFVKDRFSNDLMALIGKTGSDRLRHIFTSKLFRWFSPFVAALIIASPLPDELGIMLLGFSKTRALFFVLFSFTANFIGILAITAIARSFV</sequence>